<dbReference type="InterPro" id="IPR013758">
    <property type="entry name" value="Topo_IIA_A/C_ab"/>
</dbReference>
<keyword evidence="3 6" id="KW-0799">Topoisomerase</keyword>
<dbReference type="InterPro" id="IPR013760">
    <property type="entry name" value="Topo_IIA-like_dom_sf"/>
</dbReference>
<evidence type="ECO:0000256" key="7">
    <source>
        <dbReference type="SAM" id="Coils"/>
    </source>
</evidence>
<dbReference type="Gene3D" id="1.10.268.10">
    <property type="entry name" value="Topoisomerase, domain 3"/>
    <property type="match status" value="1"/>
</dbReference>
<evidence type="ECO:0000256" key="1">
    <source>
        <dbReference type="ARBA" id="ARBA00000185"/>
    </source>
</evidence>
<dbReference type="Proteomes" id="UP000886191">
    <property type="component" value="Unassembled WGS sequence"/>
</dbReference>
<feature type="compositionally biased region" description="Acidic residues" evidence="8">
    <location>
        <begin position="875"/>
        <end position="895"/>
    </location>
</feature>
<dbReference type="EMBL" id="DRGL01000079">
    <property type="protein sequence ID" value="HEA23450.1"/>
    <property type="molecule type" value="Genomic_DNA"/>
</dbReference>
<keyword evidence="7" id="KW-0175">Coiled coil</keyword>
<evidence type="ECO:0000256" key="2">
    <source>
        <dbReference type="ARBA" id="ARBA00008263"/>
    </source>
</evidence>
<feature type="compositionally biased region" description="Basic and acidic residues" evidence="8">
    <location>
        <begin position="15"/>
        <end position="33"/>
    </location>
</feature>
<organism evidence="10">
    <name type="scientific">Pricia antarctica</name>
    <dbReference type="NCBI Taxonomy" id="641691"/>
    <lineage>
        <taxon>Bacteria</taxon>
        <taxon>Pseudomonadati</taxon>
        <taxon>Bacteroidota</taxon>
        <taxon>Flavobacteriia</taxon>
        <taxon>Flavobacteriales</taxon>
        <taxon>Flavobacteriaceae</taxon>
        <taxon>Pricia</taxon>
    </lineage>
</organism>
<dbReference type="PANTHER" id="PTHR43493">
    <property type="entry name" value="DNA GYRASE/TOPOISOMERASE SUBUNIT A"/>
    <property type="match status" value="1"/>
</dbReference>
<feature type="coiled-coil region" evidence="7">
    <location>
        <begin position="450"/>
        <end position="477"/>
    </location>
</feature>
<feature type="domain" description="Topo IIA-type catalytic" evidence="9">
    <location>
        <begin position="74"/>
        <end position="524"/>
    </location>
</feature>
<keyword evidence="5 6" id="KW-0413">Isomerase</keyword>
<gene>
    <name evidence="10" type="ORF">ENH87_21410</name>
</gene>
<protein>
    <submittedName>
        <fullName evidence="10">DNA gyrase/topoisomerase IV subunit A</fullName>
    </submittedName>
</protein>
<sequence>MDENDELNLPAGEEGEPKGEEATPEGSSDRPIENQESPTAGEDTEPQDALTRVSGMYKDWFMDYASYVILERAVPAIEDGFKPVQRRIMHSLKDLDDGRYNKVANVVGHTMQYHPHGDASIADAMVQIGQKELLIDTQGNWGNILTGDRAAASRYIEARLSKFALEVVFSPKITEWQQSYDGRKREPVNLPVKFPLLLAQGAEGIAVGLSTKIMPHNFIEVIDASIKHLEGKRFKLFPDFPTAGIIDVTNYNDGLRGGKIRVRAKIAQHTKTTLIISEIPYGTNTSSLIDSILKANEKGKIKIKKIEDNTAAEVEIMVHLPPGISPDKTIDALYAFTACESSISPLGCIIEDNKPLFIGVTEMLRRSTDATVDLLRQELEIQLAELEEQWHFASLERIFIENRIYRDIEDEETWEGVIAAIDKGLKPFTKNLRRAVTEDDIVRLTEIRIKRISKFDLDKAQQNLDNLEQKIAEVKHHLAHLIAYAIAYFEGLKERYGKGRERKSEIRMFEDIEATKVVIRNTKLYVNREEGFVGTSLKRDEYVGDCSDIDDIIAFTAAGNMMIFKVDSKVFVGKGIIYVAIFKKKDRRTIYNMIYRDGKGGSTYVKRFNVTSITREKLYDLGKGKPGTIVYYFSGNPNGEAETVSVNLRQSGKIKKLKWDLDFADVLIKGRRTKGNIVTKYPVKRIELKEKGLSTLKPRKLWFDETVRRLNIDDRGEFMGEFRSGDRLLIVTQKGLVKTVTPELTLHFDEDIVILEKWIPKKPLSAIYWEGEKGLFYIKRFLIDNPDKEENILTDHSKSYLERFMTDYRPRVEIVFAKKRGQERKENWVLNLEEFIAIKGITAMGNQLTKEKVLEINGLASLPYELPEPTKTEDIEVVEEEDSATTPDAEIEIEGTNEKQQTEGSSSKTEISKELPDDSEASKDSSKDKSKENGLNSQSKKSKKDSGEDQPTLFD</sequence>
<comment type="catalytic activity">
    <reaction evidence="1 6">
        <text>ATP-dependent breakage, passage and rejoining of double-stranded DNA.</text>
        <dbReference type="EC" id="5.6.2.2"/>
    </reaction>
</comment>
<dbReference type="SUPFAM" id="SSF56719">
    <property type="entry name" value="Type II DNA topoisomerase"/>
    <property type="match status" value="1"/>
</dbReference>
<comment type="caution">
    <text evidence="10">The sequence shown here is derived from an EMBL/GenBank/DDBJ whole genome shotgun (WGS) entry which is preliminary data.</text>
</comment>
<comment type="similarity">
    <text evidence="2">Belongs to the type II topoisomerase GyrA/ParC subunit family.</text>
</comment>
<reference evidence="10" key="1">
    <citation type="journal article" date="2020" name="mSystems">
        <title>Genome- and Community-Level Interaction Insights into Carbon Utilization and Element Cycling Functions of Hydrothermarchaeota in Hydrothermal Sediment.</title>
        <authorList>
            <person name="Zhou Z."/>
            <person name="Liu Y."/>
            <person name="Xu W."/>
            <person name="Pan J."/>
            <person name="Luo Z.H."/>
            <person name="Li M."/>
        </authorList>
    </citation>
    <scope>NUCLEOTIDE SEQUENCE [LARGE SCALE GENOMIC DNA]</scope>
    <source>
        <strain evidence="10">HyVt-345</strain>
    </source>
</reference>
<dbReference type="InterPro" id="IPR013757">
    <property type="entry name" value="Topo_IIA_A_a_sf"/>
</dbReference>
<dbReference type="GO" id="GO:0009330">
    <property type="term" value="C:DNA topoisomerase type II (double strand cut, ATP-hydrolyzing) complex"/>
    <property type="evidence" value="ECO:0007669"/>
    <property type="project" value="TreeGrafter"/>
</dbReference>
<evidence type="ECO:0000256" key="8">
    <source>
        <dbReference type="SAM" id="MobiDB-lite"/>
    </source>
</evidence>
<feature type="region of interest" description="Disordered" evidence="8">
    <location>
        <begin position="864"/>
        <end position="955"/>
    </location>
</feature>
<dbReference type="Gene3D" id="3.30.1360.40">
    <property type="match status" value="1"/>
</dbReference>
<evidence type="ECO:0000256" key="5">
    <source>
        <dbReference type="ARBA" id="ARBA00023235"/>
    </source>
</evidence>
<dbReference type="Pfam" id="PF00521">
    <property type="entry name" value="DNA_topoisoIV"/>
    <property type="match status" value="1"/>
</dbReference>
<dbReference type="GO" id="GO:0006265">
    <property type="term" value="P:DNA topological change"/>
    <property type="evidence" value="ECO:0007669"/>
    <property type="project" value="UniProtKB-UniRule"/>
</dbReference>
<dbReference type="SMART" id="SM00434">
    <property type="entry name" value="TOP4c"/>
    <property type="match status" value="1"/>
</dbReference>
<evidence type="ECO:0000256" key="4">
    <source>
        <dbReference type="ARBA" id="ARBA00023125"/>
    </source>
</evidence>
<dbReference type="PROSITE" id="PS52040">
    <property type="entry name" value="TOPO_IIA"/>
    <property type="match status" value="1"/>
</dbReference>
<dbReference type="NCBIfam" id="NF009397">
    <property type="entry name" value="PRK12758.1"/>
    <property type="match status" value="1"/>
</dbReference>
<feature type="compositionally biased region" description="Basic and acidic residues" evidence="8">
    <location>
        <begin position="910"/>
        <end position="932"/>
    </location>
</feature>
<dbReference type="NCBIfam" id="NF007209">
    <property type="entry name" value="PRK09631.1"/>
    <property type="match status" value="1"/>
</dbReference>
<dbReference type="GO" id="GO:0005737">
    <property type="term" value="C:cytoplasm"/>
    <property type="evidence" value="ECO:0007669"/>
    <property type="project" value="TreeGrafter"/>
</dbReference>
<evidence type="ECO:0000313" key="10">
    <source>
        <dbReference type="EMBL" id="HEA23450.1"/>
    </source>
</evidence>
<proteinExistence type="inferred from homology"/>
<feature type="region of interest" description="Disordered" evidence="8">
    <location>
        <begin position="1"/>
        <end position="49"/>
    </location>
</feature>
<name>A0A831QRM7_9FLAO</name>
<dbReference type="PANTHER" id="PTHR43493:SF5">
    <property type="entry name" value="DNA GYRASE SUBUNIT A, CHLOROPLASTIC_MITOCHONDRIAL"/>
    <property type="match status" value="1"/>
</dbReference>
<dbReference type="InterPro" id="IPR050220">
    <property type="entry name" value="Type_II_DNA_Topoisomerases"/>
</dbReference>
<keyword evidence="4 6" id="KW-0238">DNA-binding</keyword>
<feature type="active site" description="O-(5'-phospho-DNA)-tyrosine intermediate" evidence="6">
    <location>
        <position position="155"/>
    </location>
</feature>
<dbReference type="GO" id="GO:0003677">
    <property type="term" value="F:DNA binding"/>
    <property type="evidence" value="ECO:0007669"/>
    <property type="project" value="UniProtKB-UniRule"/>
</dbReference>
<evidence type="ECO:0000256" key="6">
    <source>
        <dbReference type="PROSITE-ProRule" id="PRU01384"/>
    </source>
</evidence>
<evidence type="ECO:0000256" key="3">
    <source>
        <dbReference type="ARBA" id="ARBA00023029"/>
    </source>
</evidence>
<dbReference type="Gene3D" id="3.90.199.10">
    <property type="entry name" value="Topoisomerase II, domain 5"/>
    <property type="match status" value="1"/>
</dbReference>
<accession>A0A831QRM7</accession>
<dbReference type="AlphaFoldDB" id="A0A831QRM7"/>
<dbReference type="GO" id="GO:0003918">
    <property type="term" value="F:DNA topoisomerase type II (double strand cut, ATP-hydrolyzing) activity"/>
    <property type="evidence" value="ECO:0007669"/>
    <property type="project" value="UniProtKB-EC"/>
</dbReference>
<dbReference type="InterPro" id="IPR002205">
    <property type="entry name" value="Topo_IIA_dom_A"/>
</dbReference>
<dbReference type="GO" id="GO:0005524">
    <property type="term" value="F:ATP binding"/>
    <property type="evidence" value="ECO:0007669"/>
    <property type="project" value="InterPro"/>
</dbReference>
<evidence type="ECO:0000259" key="9">
    <source>
        <dbReference type="PROSITE" id="PS52040"/>
    </source>
</evidence>